<dbReference type="Proteomes" id="UP000002028">
    <property type="component" value="Chromosome"/>
</dbReference>
<dbReference type="HOGENOM" id="CLU_006010_1_0_10"/>
<keyword evidence="3" id="KW-0119">Carbohydrate metabolism</keyword>
<dbReference type="InterPro" id="IPR011330">
    <property type="entry name" value="Glyco_hydro/deAcase_b/a-brl"/>
</dbReference>
<keyword evidence="2 8" id="KW-0378">Hydrolase</keyword>
<dbReference type="InterPro" id="IPR013783">
    <property type="entry name" value="Ig-like_fold"/>
</dbReference>
<dbReference type="Pfam" id="PF00759">
    <property type="entry name" value="Glyco_hydro_9"/>
    <property type="match status" value="1"/>
</dbReference>
<dbReference type="GO" id="GO:0000272">
    <property type="term" value="P:polysaccharide catabolic process"/>
    <property type="evidence" value="ECO:0007669"/>
    <property type="project" value="UniProtKB-KW"/>
</dbReference>
<dbReference type="SUPFAM" id="SSF81296">
    <property type="entry name" value="E set domains"/>
    <property type="match status" value="1"/>
</dbReference>
<dbReference type="InterPro" id="IPR008928">
    <property type="entry name" value="6-hairpin_glycosidase_sf"/>
</dbReference>
<accession>D2QMT7</accession>
<dbReference type="PANTHER" id="PTHR22298">
    <property type="entry name" value="ENDO-1,4-BETA-GLUCANASE"/>
    <property type="match status" value="1"/>
</dbReference>
<dbReference type="SUPFAM" id="SSF48208">
    <property type="entry name" value="Six-hairpin glycosidases"/>
    <property type="match status" value="1"/>
</dbReference>
<dbReference type="CDD" id="cd02850">
    <property type="entry name" value="E_set_Cellulase_N"/>
    <property type="match status" value="1"/>
</dbReference>
<dbReference type="EMBL" id="CP001769">
    <property type="protein sequence ID" value="ADB40500.1"/>
    <property type="molecule type" value="Genomic_DNA"/>
</dbReference>
<evidence type="ECO:0000256" key="1">
    <source>
        <dbReference type="ARBA" id="ARBA00007072"/>
    </source>
</evidence>
<dbReference type="Gene3D" id="1.50.10.10">
    <property type="match status" value="1"/>
</dbReference>
<dbReference type="Pfam" id="PF02927">
    <property type="entry name" value="CelD_N"/>
    <property type="match status" value="1"/>
</dbReference>
<reference evidence="8 9" key="1">
    <citation type="journal article" date="2010" name="Stand. Genomic Sci.">
        <title>Complete genome sequence of Spirosoma linguale type strain (1).</title>
        <authorList>
            <person name="Lail K."/>
            <person name="Sikorski J."/>
            <person name="Saunders E."/>
            <person name="Lapidus A."/>
            <person name="Glavina Del Rio T."/>
            <person name="Copeland A."/>
            <person name="Tice H."/>
            <person name="Cheng J.-F."/>
            <person name="Lucas S."/>
            <person name="Nolan M."/>
            <person name="Bruce D."/>
            <person name="Goodwin L."/>
            <person name="Pitluck S."/>
            <person name="Ivanova N."/>
            <person name="Mavromatis K."/>
            <person name="Ovchinnikova G."/>
            <person name="Pati A."/>
            <person name="Chen A."/>
            <person name="Palaniappan K."/>
            <person name="Land M."/>
            <person name="Hauser L."/>
            <person name="Chang Y.-J."/>
            <person name="Jeffries C.D."/>
            <person name="Chain P."/>
            <person name="Brettin T."/>
            <person name="Detter J.C."/>
            <person name="Schuetze A."/>
            <person name="Rohde M."/>
            <person name="Tindall B.J."/>
            <person name="Goeker M."/>
            <person name="Bristow J."/>
            <person name="Eisen J.A."/>
            <person name="Markowitz V."/>
            <person name="Hugenholtz P."/>
            <person name="Kyrpides N.C."/>
            <person name="Klenk H.-P."/>
            <person name="Chen F."/>
        </authorList>
    </citation>
    <scope>NUCLEOTIDE SEQUENCE [LARGE SCALE GENOMIC DNA]</scope>
    <source>
        <strain evidence="9">ATCC 33905 / DSM 74 / LMG 10896 / Claus 1</strain>
    </source>
</reference>
<dbReference type="InterPro" id="IPR002509">
    <property type="entry name" value="NODB_dom"/>
</dbReference>
<evidence type="ECO:0000259" key="7">
    <source>
        <dbReference type="PROSITE" id="PS51677"/>
    </source>
</evidence>
<keyword evidence="4" id="KW-0326">Glycosidase</keyword>
<evidence type="ECO:0000256" key="2">
    <source>
        <dbReference type="ARBA" id="ARBA00022801"/>
    </source>
</evidence>
<dbReference type="InterPro" id="IPR014756">
    <property type="entry name" value="Ig_E-set"/>
</dbReference>
<dbReference type="GO" id="GO:0016810">
    <property type="term" value="F:hydrolase activity, acting on carbon-nitrogen (but not peptide) bonds"/>
    <property type="evidence" value="ECO:0007669"/>
    <property type="project" value="InterPro"/>
</dbReference>
<keyword evidence="5" id="KW-0624">Polysaccharide degradation</keyword>
<comment type="similarity">
    <text evidence="1">Belongs to the glycosyl hydrolase 9 (cellulase E) family.</text>
</comment>
<evidence type="ECO:0000256" key="3">
    <source>
        <dbReference type="ARBA" id="ARBA00023277"/>
    </source>
</evidence>
<evidence type="ECO:0000313" key="8">
    <source>
        <dbReference type="EMBL" id="ADB40500.1"/>
    </source>
</evidence>
<dbReference type="Gene3D" id="2.60.40.10">
    <property type="entry name" value="Immunoglobulins"/>
    <property type="match status" value="1"/>
</dbReference>
<dbReference type="AlphaFoldDB" id="D2QMT7"/>
<keyword evidence="9" id="KW-1185">Reference proteome</keyword>
<dbReference type="CDD" id="cd10917">
    <property type="entry name" value="CE4_NodB_like_6s_7s"/>
    <property type="match status" value="1"/>
</dbReference>
<proteinExistence type="inferred from homology"/>
<dbReference type="PROSITE" id="PS51677">
    <property type="entry name" value="NODB"/>
    <property type="match status" value="1"/>
</dbReference>
<sequence>MTTLFGMMPNINVSMITSNQIPKIGKRINFMTPSKIMRSALFLSILLSLISVNIPNEPSAVIRINLLGYRPDSPKVAVWGSLTDGQINTFELVDEQTNGVQQQLPAGRAFGGYGPFKQSYRLDFSAVQKPGRYYLRTADGARSPGFRIGDDVYAGAADFCLRYMRQQRSGFNPFLKDSCHTHDGYTMYGPMPDSTHIDASGGWHDASDYLQYVTTSANATYHLLAALRDFPTAFGDQHQLNGLAGANGLPDVLDEARWGLDWLLKMHPTDTWLFNQLGDDRDHSSMRIPKLDSMYGKGAERPVYFATGQPQGLFKYKNRATGVASTAGKVSSALALGYQLTRKKDPAYAGKLWQRAQSAYKLGLEKPGNCQTAPGRAPYFYEEDNYADDMELATVEQLNATGATGTQAARLQTTALDFARMEPVTPWILNDTARHYQWYPFVNVGHAELAKQLPARDRKIVTDYYKSGIEIIWKRASQNAFYRGVPFTWCSNNLTTSFATQCFWYRQLTGDTQFAALEQANFDWLFGCNPWGTSFVYGLPANADTPSDPHSSFTHLKNYPIDGGLVDGPVRGSIYSRLIGITLHEPDEYAPFQSNVAVYHDDYGDYSTNEPTMDGTASLVYLLAAKHAESYKPAKANTSRKPEKPAKTLKPSTKTDLKSTYFKGAKIRGDTSARRLALVFTGDEFADGGSTIARTLQKHQVRASFFLTGRFLRNPAFTALTKQLAREGHYLGPHSDQHLLYCDWTKRDSLLLTRQQFVDDLRANYAALSGVLGGMNQTPYLEDMAFDSSRPIPKTSKLFLPPYEWYNDSISVWANAEGVQLINYTPGTLSHADYTTPQDKNYRNSATILQSIQTYEQKKPAGLNGFILLMHIGVAPNRTDKLYDHLDELIAELRQKGYAFVRVDAL</sequence>
<dbReference type="SUPFAM" id="SSF88713">
    <property type="entry name" value="Glycoside hydrolase/deacetylase"/>
    <property type="match status" value="1"/>
</dbReference>
<dbReference type="GO" id="GO:0008810">
    <property type="term" value="F:cellulase activity"/>
    <property type="evidence" value="ECO:0007669"/>
    <property type="project" value="InterPro"/>
</dbReference>
<protein>
    <submittedName>
        <fullName evidence="8">Glycoside hydrolase family 9</fullName>
    </submittedName>
</protein>
<dbReference type="Pfam" id="PF01522">
    <property type="entry name" value="Polysacc_deac_1"/>
    <property type="match status" value="1"/>
</dbReference>
<dbReference type="InterPro" id="IPR012341">
    <property type="entry name" value="6hp_glycosidase-like_sf"/>
</dbReference>
<dbReference type="InterPro" id="IPR001701">
    <property type="entry name" value="Glyco_hydro_9"/>
</dbReference>
<evidence type="ECO:0000256" key="4">
    <source>
        <dbReference type="ARBA" id="ARBA00023295"/>
    </source>
</evidence>
<dbReference type="eggNOG" id="COG0726">
    <property type="taxonomic scope" value="Bacteria"/>
</dbReference>
<evidence type="ECO:0000313" key="9">
    <source>
        <dbReference type="Proteomes" id="UP000002028"/>
    </source>
</evidence>
<dbReference type="CAZy" id="GH9">
    <property type="family name" value="Glycoside Hydrolase Family 9"/>
</dbReference>
<dbReference type="InterPro" id="IPR004197">
    <property type="entry name" value="Cellulase_Ig-like"/>
</dbReference>
<gene>
    <name evidence="8" type="ordered locus">Slin_4520</name>
</gene>
<dbReference type="KEGG" id="sli:Slin_4520"/>
<feature type="domain" description="NodB homology" evidence="7">
    <location>
        <begin position="674"/>
        <end position="901"/>
    </location>
</feature>
<dbReference type="Gene3D" id="3.20.20.370">
    <property type="entry name" value="Glycoside hydrolase/deacetylase"/>
    <property type="match status" value="1"/>
</dbReference>
<evidence type="ECO:0000256" key="6">
    <source>
        <dbReference type="SAM" id="MobiDB-lite"/>
    </source>
</evidence>
<name>D2QMT7_SPILD</name>
<feature type="region of interest" description="Disordered" evidence="6">
    <location>
        <begin position="632"/>
        <end position="652"/>
    </location>
</feature>
<evidence type="ECO:0000256" key="5">
    <source>
        <dbReference type="ARBA" id="ARBA00023326"/>
    </source>
</evidence>
<organism evidence="8 9">
    <name type="scientific">Spirosoma linguale (strain ATCC 33905 / DSM 74 / LMG 10896 / Claus 1)</name>
    <dbReference type="NCBI Taxonomy" id="504472"/>
    <lineage>
        <taxon>Bacteria</taxon>
        <taxon>Pseudomonadati</taxon>
        <taxon>Bacteroidota</taxon>
        <taxon>Cytophagia</taxon>
        <taxon>Cytophagales</taxon>
        <taxon>Cytophagaceae</taxon>
        <taxon>Spirosoma</taxon>
    </lineage>
</organism>
<dbReference type="STRING" id="504472.Slin_4520"/>